<dbReference type="Gene3D" id="3.20.20.20">
    <property type="entry name" value="Dihydropteroate synthase-like"/>
    <property type="match status" value="1"/>
</dbReference>
<dbReference type="InterPro" id="IPR011005">
    <property type="entry name" value="Dihydropteroate_synth-like_sf"/>
</dbReference>
<keyword evidence="3" id="KW-1185">Reference proteome</keyword>
<dbReference type="NCBIfam" id="NF040759">
    <property type="entry name" value="WLP_AcsD"/>
    <property type="match status" value="1"/>
</dbReference>
<evidence type="ECO:0000259" key="1">
    <source>
        <dbReference type="Pfam" id="PF03599"/>
    </source>
</evidence>
<dbReference type="KEGG" id="ril:CRIB_2162"/>
<dbReference type="SUPFAM" id="SSF51717">
    <property type="entry name" value="Dihydropteroate synthetase-like"/>
    <property type="match status" value="1"/>
</dbReference>
<dbReference type="Proteomes" id="UP000245622">
    <property type="component" value="Chromosome 1"/>
</dbReference>
<protein>
    <submittedName>
        <fullName evidence="2">CO dehydrogenase/acetyl-CoA synthase complex, delta subunit</fullName>
    </submittedName>
</protein>
<dbReference type="RefSeq" id="WP_180702262.1">
    <property type="nucleotide sequence ID" value="NZ_CAOWGD010000007.1"/>
</dbReference>
<organism evidence="2 3">
    <name type="scientific">Romboutsia ilealis</name>
    <dbReference type="NCBI Taxonomy" id="1115758"/>
    <lineage>
        <taxon>Bacteria</taxon>
        <taxon>Bacillati</taxon>
        <taxon>Bacillota</taxon>
        <taxon>Clostridia</taxon>
        <taxon>Peptostreptococcales</taxon>
        <taxon>Peptostreptococcaceae</taxon>
        <taxon>Romboutsia</taxon>
    </lineage>
</organism>
<dbReference type="Pfam" id="PF03599">
    <property type="entry name" value="CdhD"/>
    <property type="match status" value="1"/>
</dbReference>
<evidence type="ECO:0000313" key="3">
    <source>
        <dbReference type="Proteomes" id="UP000245622"/>
    </source>
</evidence>
<sequence>MAFKMSVQKYSGKISEVEIGRGEKAIKIGGESTLPFYSFDGDTGNTPKVGIEMLDVYPEGWTNEFKEMYKDVCDCPVKWAKYIEENLKPDFICLRLESSDPNGLDRSPEECAKVAKNVVESVKLPMVIAGCGNHEKDAKVFEKIAQAVDGNNCLFLSATEDNYKAVGAASTMAYNHKVVAESSVDINLAKQLNVLLNQLGVKPENIVMQVGCSAVGYGYEYVASTMDRIRLAAFGQNDKTLQMPIVTPVSFESWHVKESVASIEDEPQWGCAEQRGINMEVSTAASALVCGANAVILRHPKSVETIKELVSALA</sequence>
<dbReference type="InterPro" id="IPR051069">
    <property type="entry name" value="ACDS_complex_subunit"/>
</dbReference>
<evidence type="ECO:0000313" key="2">
    <source>
        <dbReference type="EMBL" id="CED94765.1"/>
    </source>
</evidence>
<feature type="domain" description="CO dehydrogenase/acetyl-CoA synthase delta subunit TIM barrel" evidence="1">
    <location>
        <begin position="16"/>
        <end position="261"/>
    </location>
</feature>
<reference evidence="2 3" key="1">
    <citation type="submission" date="2014-04" db="EMBL/GenBank/DDBJ databases">
        <authorList>
            <person name="Hornung B.V."/>
        </authorList>
    </citation>
    <scope>NUCLEOTIDE SEQUENCE [LARGE SCALE GENOMIC DNA]</scope>
    <source>
        <strain evidence="2 3">CRIB</strain>
    </source>
</reference>
<name>A0A1V1I3H3_9FIRM</name>
<dbReference type="NCBIfam" id="NF003376">
    <property type="entry name" value="PRK04452.1-2"/>
    <property type="match status" value="1"/>
</dbReference>
<dbReference type="InterPro" id="IPR016041">
    <property type="entry name" value="Ac-CoA_synth_d_su_TIM-brl"/>
</dbReference>
<accession>A0A1V1I3H3</accession>
<dbReference type="EMBL" id="LN555523">
    <property type="protein sequence ID" value="CED94765.1"/>
    <property type="molecule type" value="Genomic_DNA"/>
</dbReference>
<dbReference type="AlphaFoldDB" id="A0A1V1I3H3"/>
<dbReference type="PANTHER" id="PTHR36214">
    <property type="match status" value="1"/>
</dbReference>
<dbReference type="GeneID" id="82206191"/>
<dbReference type="PANTHER" id="PTHR36214:SF5">
    <property type="entry name" value="ACETYL-COA DECARBONYLASE_SYNTHASE COMPLEX SUBUNIT DELTA"/>
    <property type="match status" value="1"/>
</dbReference>
<proteinExistence type="predicted"/>
<gene>
    <name evidence="2" type="ORF">CRIB_2162</name>
</gene>